<reference evidence="1 2" key="1">
    <citation type="submission" date="2017-10" db="EMBL/GenBank/DDBJ databases">
        <title>Sequencing the genomes of 1000 actinobacteria strains.</title>
        <authorList>
            <person name="Klenk H.-P."/>
        </authorList>
    </citation>
    <scope>NUCLEOTIDE SEQUENCE [LARGE SCALE GENOMIC DNA]</scope>
    <source>
        <strain evidence="1 2">DSM 21838</strain>
    </source>
</reference>
<accession>A0A2A9F225</accession>
<protein>
    <submittedName>
        <fullName evidence="1">Uncharacterized protein</fullName>
    </submittedName>
</protein>
<comment type="caution">
    <text evidence="1">The sequence shown here is derived from an EMBL/GenBank/DDBJ whole genome shotgun (WGS) entry which is preliminary data.</text>
</comment>
<dbReference type="RefSeq" id="WP_098482063.1">
    <property type="nucleotide sequence ID" value="NZ_PDJI01000002.1"/>
</dbReference>
<dbReference type="OrthoDB" id="5150062at2"/>
<sequence>MTIETRPQTEEMARARRLLKRLAAHDGEISTEAGIDASMAFWTLEGLLPPFPPAGDVSGLPLPSLEEVRDALLAAADAAESVEEALTIARAGAELNTSKAS</sequence>
<dbReference type="EMBL" id="PDJI01000002">
    <property type="protein sequence ID" value="PFG45053.1"/>
    <property type="molecule type" value="Genomic_DNA"/>
</dbReference>
<organism evidence="1 2">
    <name type="scientific">Georgenia soli</name>
    <dbReference type="NCBI Taxonomy" id="638953"/>
    <lineage>
        <taxon>Bacteria</taxon>
        <taxon>Bacillati</taxon>
        <taxon>Actinomycetota</taxon>
        <taxon>Actinomycetes</taxon>
        <taxon>Micrococcales</taxon>
        <taxon>Bogoriellaceae</taxon>
        <taxon>Georgenia</taxon>
    </lineage>
</organism>
<proteinExistence type="predicted"/>
<keyword evidence="2" id="KW-1185">Reference proteome</keyword>
<evidence type="ECO:0000313" key="2">
    <source>
        <dbReference type="Proteomes" id="UP000222106"/>
    </source>
</evidence>
<name>A0A2A9F225_9MICO</name>
<gene>
    <name evidence="1" type="ORF">ATJ97_0106</name>
</gene>
<dbReference type="AlphaFoldDB" id="A0A2A9F225"/>
<dbReference type="Proteomes" id="UP000222106">
    <property type="component" value="Unassembled WGS sequence"/>
</dbReference>
<evidence type="ECO:0000313" key="1">
    <source>
        <dbReference type="EMBL" id="PFG45053.1"/>
    </source>
</evidence>